<proteinExistence type="predicted"/>
<accession>A0A6H1Z6Y2</accession>
<dbReference type="AlphaFoldDB" id="A0A6H1Z6Y2"/>
<feature type="transmembrane region" description="Helical" evidence="1">
    <location>
        <begin position="20"/>
        <end position="39"/>
    </location>
</feature>
<keyword evidence="1" id="KW-1133">Transmembrane helix</keyword>
<evidence type="ECO:0000256" key="1">
    <source>
        <dbReference type="SAM" id="Phobius"/>
    </source>
</evidence>
<sequence length="120" mass="14087">MKKHYYEAEEKIKPVIKWFLKPLVIIMGGIGGWVIYRVILGLMRVPPDNTTDWAVLFFGWSMAGWIVMGLWEEKKKKICKKEDCVHYGTYMRNGRRIYYCKKYCCGIKKAIVKCDAVDVP</sequence>
<evidence type="ECO:0000313" key="3">
    <source>
        <dbReference type="EMBL" id="QJB04988.1"/>
    </source>
</evidence>
<keyword evidence="1" id="KW-0812">Transmembrane</keyword>
<organism evidence="2">
    <name type="scientific">viral metagenome</name>
    <dbReference type="NCBI Taxonomy" id="1070528"/>
    <lineage>
        <taxon>unclassified sequences</taxon>
        <taxon>metagenomes</taxon>
        <taxon>organismal metagenomes</taxon>
    </lineage>
</organism>
<feature type="transmembrane region" description="Helical" evidence="1">
    <location>
        <begin position="51"/>
        <end position="71"/>
    </location>
</feature>
<reference evidence="2" key="1">
    <citation type="submission" date="2020-03" db="EMBL/GenBank/DDBJ databases">
        <title>The deep terrestrial virosphere.</title>
        <authorList>
            <person name="Holmfeldt K."/>
            <person name="Nilsson E."/>
            <person name="Simone D."/>
            <person name="Lopez-Fernandez M."/>
            <person name="Wu X."/>
            <person name="de Brujin I."/>
            <person name="Lundin D."/>
            <person name="Andersson A."/>
            <person name="Bertilsson S."/>
            <person name="Dopson M."/>
        </authorList>
    </citation>
    <scope>NUCLEOTIDE SEQUENCE</scope>
    <source>
        <strain evidence="2">MM171A00247</strain>
        <strain evidence="3">MM171B00144</strain>
    </source>
</reference>
<dbReference type="EMBL" id="MT143893">
    <property type="protein sequence ID" value="QJB04988.1"/>
    <property type="molecule type" value="Genomic_DNA"/>
</dbReference>
<dbReference type="EMBL" id="MT143700">
    <property type="protein sequence ID" value="QJA43288.1"/>
    <property type="molecule type" value="Genomic_DNA"/>
</dbReference>
<protein>
    <submittedName>
        <fullName evidence="2">Uncharacterized protein</fullName>
    </submittedName>
</protein>
<evidence type="ECO:0000313" key="2">
    <source>
        <dbReference type="EMBL" id="QJA43288.1"/>
    </source>
</evidence>
<name>A0A6H1Z6Y2_9ZZZZ</name>
<keyword evidence="1" id="KW-0472">Membrane</keyword>
<gene>
    <name evidence="2" type="ORF">MM171A00247_0002</name>
    <name evidence="3" type="ORF">MM171B00144_0027</name>
</gene>